<dbReference type="PANTHER" id="PTHR33630:SF9">
    <property type="entry name" value="CUTINASE 4"/>
    <property type="match status" value="1"/>
</dbReference>
<evidence type="ECO:0000313" key="8">
    <source>
        <dbReference type="Proteomes" id="UP000278422"/>
    </source>
</evidence>
<dbReference type="Pfam" id="PF01083">
    <property type="entry name" value="Cutinase"/>
    <property type="match status" value="1"/>
</dbReference>
<feature type="chain" id="PRO_5018571495" description="Cutinase family protein" evidence="6">
    <location>
        <begin position="34"/>
        <end position="770"/>
    </location>
</feature>
<feature type="region of interest" description="Disordered" evidence="5">
    <location>
        <begin position="724"/>
        <end position="770"/>
    </location>
</feature>
<keyword evidence="8" id="KW-1185">Reference proteome</keyword>
<evidence type="ECO:0000313" key="7">
    <source>
        <dbReference type="EMBL" id="RRQ03530.1"/>
    </source>
</evidence>
<feature type="compositionally biased region" description="Low complexity" evidence="5">
    <location>
        <begin position="406"/>
        <end position="446"/>
    </location>
</feature>
<evidence type="ECO:0000256" key="1">
    <source>
        <dbReference type="ARBA" id="ARBA00007534"/>
    </source>
</evidence>
<dbReference type="GO" id="GO:0052689">
    <property type="term" value="F:carboxylic ester hydrolase activity"/>
    <property type="evidence" value="ECO:0007669"/>
    <property type="project" value="UniProtKB-KW"/>
</dbReference>
<protein>
    <recommendedName>
        <fullName evidence="9">Cutinase family protein</fullName>
    </recommendedName>
</protein>
<dbReference type="InterPro" id="IPR029058">
    <property type="entry name" value="AB_hydrolase_fold"/>
</dbReference>
<name>A0A3R8R4U3_9CORY</name>
<keyword evidence="2" id="KW-0719">Serine esterase</keyword>
<feature type="compositionally biased region" description="Polar residues" evidence="5">
    <location>
        <begin position="753"/>
        <end position="770"/>
    </location>
</feature>
<organism evidence="7 8">
    <name type="scientific">Corynebacterium bovis</name>
    <dbReference type="NCBI Taxonomy" id="36808"/>
    <lineage>
        <taxon>Bacteria</taxon>
        <taxon>Bacillati</taxon>
        <taxon>Actinomycetota</taxon>
        <taxon>Actinomycetes</taxon>
        <taxon>Mycobacteriales</taxon>
        <taxon>Corynebacteriaceae</taxon>
        <taxon>Corynebacterium</taxon>
    </lineage>
</organism>
<feature type="region of interest" description="Disordered" evidence="5">
    <location>
        <begin position="688"/>
        <end position="708"/>
    </location>
</feature>
<feature type="region of interest" description="Disordered" evidence="5">
    <location>
        <begin position="474"/>
        <end position="499"/>
    </location>
</feature>
<keyword evidence="3" id="KW-0378">Hydrolase</keyword>
<dbReference type="EMBL" id="PQNQ01000017">
    <property type="protein sequence ID" value="RRQ03530.1"/>
    <property type="molecule type" value="Genomic_DNA"/>
</dbReference>
<comment type="caution">
    <text evidence="7">The sequence shown here is derived from an EMBL/GenBank/DDBJ whole genome shotgun (WGS) entry which is preliminary data.</text>
</comment>
<dbReference type="SUPFAM" id="SSF53474">
    <property type="entry name" value="alpha/beta-Hydrolases"/>
    <property type="match status" value="1"/>
</dbReference>
<accession>A0A3R8R4U3</accession>
<feature type="compositionally biased region" description="Low complexity" evidence="5">
    <location>
        <begin position="724"/>
        <end position="750"/>
    </location>
</feature>
<dbReference type="AlphaFoldDB" id="A0A3R8R4U3"/>
<evidence type="ECO:0000256" key="4">
    <source>
        <dbReference type="ARBA" id="ARBA00023157"/>
    </source>
</evidence>
<feature type="signal peptide" evidence="6">
    <location>
        <begin position="1"/>
        <end position="33"/>
    </location>
</feature>
<proteinExistence type="inferred from homology"/>
<dbReference type="PANTHER" id="PTHR33630">
    <property type="entry name" value="CUTINASE RV1984C-RELATED-RELATED"/>
    <property type="match status" value="1"/>
</dbReference>
<feature type="region of interest" description="Disordered" evidence="5">
    <location>
        <begin position="115"/>
        <end position="177"/>
    </location>
</feature>
<feature type="compositionally biased region" description="Low complexity" evidence="5">
    <location>
        <begin position="115"/>
        <end position="164"/>
    </location>
</feature>
<keyword evidence="6" id="KW-0732">Signal</keyword>
<dbReference type="SMART" id="SM01110">
    <property type="entry name" value="Cutinase"/>
    <property type="match status" value="1"/>
</dbReference>
<dbReference type="Proteomes" id="UP000278422">
    <property type="component" value="Unassembled WGS sequence"/>
</dbReference>
<comment type="similarity">
    <text evidence="1">Belongs to the cutinase family.</text>
</comment>
<sequence length="770" mass="75231">MTHLRPPARTATAVAAAVVAASVIGTCGVPVAAADPASAAATARRDPSSPDTSSGDQAGTCPALHLVFVNGTLDSNPNSDPNTDQGFFAHVFDRINHQANEGLIRDRSGGLASEISSASASESAAAVPVTSSPVTQTSTAEPTADPTSDPTSTESSASASSGPGSELGSGSGARTPRVSRSYVNYPATAGGAFFPGLPQANPGDTTSYVDSMNIGVDRAVAQIRQVADRCPDTAIGLMGYSQGGEVISNVTKMIGAGRGPIPADRLVLSSLFATPTRKAATPTQVDGHDSVGSGDVKEATEGLSAYPTPDGGGISQDKTGIDGYGAVSDRVVSWCLNGDVVCGLPVDSTTARALVGMAEATDLTDPVGTLGRLADGLGQAMAVSDVNRVSASDVDFGPGGFTLDDSSSTASLTSSGSAQEVTSTPASASSSASSSHSPSSGRPGSRTGSGGSAAGDPLGDAGAMIGRFISSAKSTSAQLDHPGGSAGSSGSASGGLPGLSGRGGAGDAIGLAGDAIGDTISGVEKGVGGQGNVAAGTTIEDRLVPAMADLGGMALGAAVTTAKKTLSPANLAAIGAAGATGGVSAAGAVAMAKFSEAGLDLIKPENASVFTRKAMSSLQQAGLGAADVAKLAVELSRWKSMNEHLGYDARPVMADGRTAVDASVDWAVAAAEDAGGFTAKDLTAGSRRDRRSGALGESAARSDFDTESAGRALSGISVHTSAASTLTSTTASATSASAAGVSGTSSHSAAEATAQTAEPSEQTSTIGGDR</sequence>
<evidence type="ECO:0000256" key="2">
    <source>
        <dbReference type="ARBA" id="ARBA00022487"/>
    </source>
</evidence>
<evidence type="ECO:0000256" key="5">
    <source>
        <dbReference type="SAM" id="MobiDB-lite"/>
    </source>
</evidence>
<dbReference type="InterPro" id="IPR000675">
    <property type="entry name" value="Cutinase/axe"/>
</dbReference>
<evidence type="ECO:0000256" key="6">
    <source>
        <dbReference type="SAM" id="SignalP"/>
    </source>
</evidence>
<evidence type="ECO:0008006" key="9">
    <source>
        <dbReference type="Google" id="ProtNLM"/>
    </source>
</evidence>
<gene>
    <name evidence="7" type="ORF">CXF42_06920</name>
</gene>
<evidence type="ECO:0000256" key="3">
    <source>
        <dbReference type="ARBA" id="ARBA00022801"/>
    </source>
</evidence>
<dbReference type="Gene3D" id="3.40.50.1820">
    <property type="entry name" value="alpha/beta hydrolase"/>
    <property type="match status" value="1"/>
</dbReference>
<feature type="compositionally biased region" description="Gly residues" evidence="5">
    <location>
        <begin position="484"/>
        <end position="499"/>
    </location>
</feature>
<feature type="region of interest" description="Disordered" evidence="5">
    <location>
        <begin position="40"/>
        <end position="59"/>
    </location>
</feature>
<feature type="region of interest" description="Disordered" evidence="5">
    <location>
        <begin position="406"/>
        <end position="457"/>
    </location>
</feature>
<keyword evidence="4" id="KW-1015">Disulfide bond</keyword>
<reference evidence="7 8" key="1">
    <citation type="submission" date="2018-01" db="EMBL/GenBank/DDBJ databases">
        <title>Twenty Corynebacterium bovis Genomes.</title>
        <authorList>
            <person name="Gulvik C.A."/>
        </authorList>
    </citation>
    <scope>NUCLEOTIDE SEQUENCE [LARGE SCALE GENOMIC DNA]</scope>
    <source>
        <strain evidence="7 8">16-2004</strain>
    </source>
</reference>